<dbReference type="PANTHER" id="PTHR30244:SF34">
    <property type="entry name" value="DTDP-4-AMINO-4,6-DIDEOXYGALACTOSE TRANSAMINASE"/>
    <property type="match status" value="1"/>
</dbReference>
<dbReference type="InterPro" id="IPR015422">
    <property type="entry name" value="PyrdxlP-dep_Trfase_small"/>
</dbReference>
<organism evidence="3 4">
    <name type="scientific">Winmispira thermophila (strain ATCC 700085 / DSM 6578 / Z-1203)</name>
    <name type="common">Spirochaeta thermophila</name>
    <dbReference type="NCBI Taxonomy" id="869211"/>
    <lineage>
        <taxon>Bacteria</taxon>
        <taxon>Pseudomonadati</taxon>
        <taxon>Spirochaetota</taxon>
        <taxon>Spirochaetia</taxon>
        <taxon>Winmispirales</taxon>
        <taxon>Winmispiraceae</taxon>
        <taxon>Winmispira</taxon>
    </lineage>
</organism>
<dbReference type="InterPro" id="IPR015421">
    <property type="entry name" value="PyrdxlP-dep_Trfase_major"/>
</dbReference>
<dbReference type="EMBL" id="CP002903">
    <property type="protein sequence ID" value="AEJ61180.1"/>
    <property type="molecule type" value="Genomic_DNA"/>
</dbReference>
<proteinExistence type="inferred from homology"/>
<dbReference type="OrthoDB" id="357425at2"/>
<accession>G0GC95</accession>
<dbReference type="GO" id="GO:0008483">
    <property type="term" value="F:transaminase activity"/>
    <property type="evidence" value="ECO:0007669"/>
    <property type="project" value="UniProtKB-KW"/>
</dbReference>
<keyword evidence="3" id="KW-0808">Transferase</keyword>
<dbReference type="Pfam" id="PF01041">
    <property type="entry name" value="DegT_DnrJ_EryC1"/>
    <property type="match status" value="1"/>
</dbReference>
<dbReference type="Gene3D" id="3.90.1150.10">
    <property type="entry name" value="Aspartate Aminotransferase, domain 1"/>
    <property type="match status" value="1"/>
</dbReference>
<dbReference type="AlphaFoldDB" id="G0GC95"/>
<dbReference type="RefSeq" id="WP_014624553.1">
    <property type="nucleotide sequence ID" value="NC_017583.1"/>
</dbReference>
<dbReference type="KEGG" id="stq:Spith_0906"/>
<evidence type="ECO:0000313" key="3">
    <source>
        <dbReference type="EMBL" id="AEJ61180.1"/>
    </source>
</evidence>
<name>G0GC95_WINT7</name>
<dbReference type="InterPro" id="IPR015424">
    <property type="entry name" value="PyrdxlP-dep_Trfase"/>
</dbReference>
<evidence type="ECO:0000313" key="4">
    <source>
        <dbReference type="Proteomes" id="UP000007254"/>
    </source>
</evidence>
<keyword evidence="2" id="KW-0663">Pyridoxal phosphate</keyword>
<dbReference type="SUPFAM" id="SSF53383">
    <property type="entry name" value="PLP-dependent transferases"/>
    <property type="match status" value="1"/>
</dbReference>
<dbReference type="GO" id="GO:0030170">
    <property type="term" value="F:pyridoxal phosphate binding"/>
    <property type="evidence" value="ECO:0007669"/>
    <property type="project" value="TreeGrafter"/>
</dbReference>
<dbReference type="STRING" id="869211.Spith_0906"/>
<protein>
    <submittedName>
        <fullName evidence="3">DegT/DnrJ/EryC1/StrS aminotransferase</fullName>
    </submittedName>
</protein>
<dbReference type="PANTHER" id="PTHR30244">
    <property type="entry name" value="TRANSAMINASE"/>
    <property type="match status" value="1"/>
</dbReference>
<keyword evidence="4" id="KW-1185">Reference proteome</keyword>
<dbReference type="Proteomes" id="UP000007254">
    <property type="component" value="Chromosome"/>
</dbReference>
<dbReference type="GO" id="GO:0000271">
    <property type="term" value="P:polysaccharide biosynthetic process"/>
    <property type="evidence" value="ECO:0007669"/>
    <property type="project" value="TreeGrafter"/>
</dbReference>
<sequence length="338" mass="36698">MSIPLFRPSIRRRDMEAVLAQMVDERLAPGEVSRTFARDLSRVLGAVDGVAFREYERALLTLMGVLELSSGDRILASPLLPAVYGEVWARLGVDVVVADVDPRTGDPRGLEDLVDGVRAVFWNLPLGVVPHMGTLASLGVPLVLDMSQGVGASWEGAPVGSFARYVVVSLESDGIITTGGGAVIGGCGKKEAQALVRARTEIHFGNLLSDMNAALGMTQLAQLDEFMERRRGIWEVYLDALMRSRHSGFSSVHEGAVSVPWTFPVLLSSERKAAFQYAKKQGVEAGEAFEDTLIACFDVGRSCPGAEELLRRCLIFPLYPIMSKERVQRVARVIASLP</sequence>
<gene>
    <name evidence="3" type="ordered locus">Spith_0906</name>
</gene>
<evidence type="ECO:0000256" key="2">
    <source>
        <dbReference type="RuleBase" id="RU004508"/>
    </source>
</evidence>
<dbReference type="HOGENOM" id="CLU_033332_2_0_12"/>
<dbReference type="InterPro" id="IPR000653">
    <property type="entry name" value="DegT/StrS_aminotransferase"/>
</dbReference>
<dbReference type="Gene3D" id="3.40.640.10">
    <property type="entry name" value="Type I PLP-dependent aspartate aminotransferase-like (Major domain)"/>
    <property type="match status" value="1"/>
</dbReference>
<keyword evidence="3" id="KW-0032">Aminotransferase</keyword>
<reference evidence="3 4" key="1">
    <citation type="submission" date="2011-06" db="EMBL/GenBank/DDBJ databases">
        <title>The complete genome of Spirochaeta thermophila DSM 6578.</title>
        <authorList>
            <consortium name="US DOE Joint Genome Institute (JGI-PGF)"/>
            <person name="Lucas S."/>
            <person name="Lapidus A."/>
            <person name="Bruce D."/>
            <person name="Goodwin L."/>
            <person name="Pitluck S."/>
            <person name="Peters L."/>
            <person name="Kyrpides N."/>
            <person name="Mavromatis K."/>
            <person name="Ivanova N."/>
            <person name="Mikailova N."/>
            <person name="Pagani I."/>
            <person name="Chertkov O."/>
            <person name="Detter J.C."/>
            <person name="Tapia R."/>
            <person name="Han C."/>
            <person name="Land M."/>
            <person name="Hauser L."/>
            <person name="Markowitz V."/>
            <person name="Cheng J.-F."/>
            <person name="Hugenholtz P."/>
            <person name="Woyke T."/>
            <person name="Wu D."/>
            <person name="Spring S."/>
            <person name="Merkhoffer B."/>
            <person name="Schneider S."/>
            <person name="Klenk H.-P."/>
            <person name="Eisen J.A."/>
        </authorList>
    </citation>
    <scope>NUCLEOTIDE SEQUENCE [LARGE SCALE GENOMIC DNA]</scope>
    <source>
        <strain evidence="4">ATCC 700085 / DSM 6578 / Z-1203</strain>
    </source>
</reference>
<evidence type="ECO:0000256" key="1">
    <source>
        <dbReference type="ARBA" id="ARBA00037999"/>
    </source>
</evidence>
<comment type="similarity">
    <text evidence="1 2">Belongs to the DegT/DnrJ/EryC1 family.</text>
</comment>